<dbReference type="PANTHER" id="PTHR34153:SF2">
    <property type="entry name" value="SI:CH211-262H13.3-RELATED"/>
    <property type="match status" value="1"/>
</dbReference>
<feature type="domain" description="DUF4806" evidence="2">
    <location>
        <begin position="226"/>
        <end position="298"/>
    </location>
</feature>
<dbReference type="InterPro" id="IPR032071">
    <property type="entry name" value="DUF4806"/>
</dbReference>
<keyword evidence="3" id="KW-0808">Transferase</keyword>
<sequence>MYAVVEFSGENDESGCSMIEIIPLGWLRENEKLCYWPPYRNSLKIAKCVKNHVDADSTWTSCTVKRVMYKTDSYLKAREKLRQAEEVSDLQTSDISDSEVSKKRIKRPVARYADFDSDSDDSSPPSKKRTQSAPLPPPLIRTSSAQNPEELKRKLLESDQRIDDSFEFSNDDSFSEKTCASQNTSTSVQKQILCGIEHVKLQLANVLAVLQNNSQNPSNPIKLPSNVSFPLNDMESLQHFEDVLKDKDKTVQNNLVQYLGSIGGKDISTTVRHILVHCVSNKLALQFNMKGKGKKHAFTLLGLNEIIQRAVRRNHITASATDADINAVTADWLRFAKDRDGGRKERERKKWEAQLLSK</sequence>
<dbReference type="Pfam" id="PF16064">
    <property type="entry name" value="DUF4806"/>
    <property type="match status" value="1"/>
</dbReference>
<organism evidence="3">
    <name type="scientific">Phallusia mammillata</name>
    <dbReference type="NCBI Taxonomy" id="59560"/>
    <lineage>
        <taxon>Eukaryota</taxon>
        <taxon>Metazoa</taxon>
        <taxon>Chordata</taxon>
        <taxon>Tunicata</taxon>
        <taxon>Ascidiacea</taxon>
        <taxon>Phlebobranchia</taxon>
        <taxon>Ascidiidae</taxon>
        <taxon>Phallusia</taxon>
    </lineage>
</organism>
<evidence type="ECO:0000256" key="1">
    <source>
        <dbReference type="SAM" id="MobiDB-lite"/>
    </source>
</evidence>
<dbReference type="PANTHER" id="PTHR34153">
    <property type="entry name" value="SI:CH211-262H13.3-RELATED-RELATED"/>
    <property type="match status" value="1"/>
</dbReference>
<proteinExistence type="evidence at transcript level"/>
<accession>A0A6F9DXA3</accession>
<evidence type="ECO:0000313" key="3">
    <source>
        <dbReference type="EMBL" id="CAB3267653.1"/>
    </source>
</evidence>
<dbReference type="AlphaFoldDB" id="A0A6F9DXA3"/>
<name>A0A6F9DXA3_9ASCI</name>
<protein>
    <submittedName>
        <fullName evidence="3">Inactive serine/threonine-protein kinase VRK3</fullName>
    </submittedName>
</protein>
<gene>
    <name evidence="3" type="primary">Vrk3</name>
</gene>
<feature type="region of interest" description="Disordered" evidence="1">
    <location>
        <begin position="113"/>
        <end position="148"/>
    </location>
</feature>
<keyword evidence="3" id="KW-0418">Kinase</keyword>
<evidence type="ECO:0000259" key="2">
    <source>
        <dbReference type="Pfam" id="PF16064"/>
    </source>
</evidence>
<dbReference type="GO" id="GO:0016301">
    <property type="term" value="F:kinase activity"/>
    <property type="evidence" value="ECO:0007669"/>
    <property type="project" value="UniProtKB-KW"/>
</dbReference>
<dbReference type="EMBL" id="LR791791">
    <property type="protein sequence ID" value="CAB3267653.1"/>
    <property type="molecule type" value="mRNA"/>
</dbReference>
<reference evidence="3" key="1">
    <citation type="submission" date="2020-04" db="EMBL/GenBank/DDBJ databases">
        <authorList>
            <person name="Neveu A P."/>
        </authorList>
    </citation>
    <scope>NUCLEOTIDE SEQUENCE</scope>
    <source>
        <tissue evidence="3">Whole embryo</tissue>
    </source>
</reference>